<proteinExistence type="inferred from homology"/>
<evidence type="ECO:0000256" key="5">
    <source>
        <dbReference type="ARBA" id="ARBA00022839"/>
    </source>
</evidence>
<comment type="function">
    <text evidence="6">Bidirectionally degrades single-stranded DNA into large acid-insoluble oligonucleotides, which are then degraded further into small acid-soluble oligonucleotides.</text>
</comment>
<dbReference type="Gene3D" id="1.10.287.1040">
    <property type="entry name" value="Exonuclease VII, small subunit"/>
    <property type="match status" value="1"/>
</dbReference>
<comment type="catalytic activity">
    <reaction evidence="6">
        <text>Exonucleolytic cleavage in either 5'- to 3'- or 3'- to 5'-direction to yield nucleoside 5'-phosphates.</text>
        <dbReference type="EC" id="3.1.11.6"/>
    </reaction>
</comment>
<dbReference type="SUPFAM" id="SSF116842">
    <property type="entry name" value="XseB-like"/>
    <property type="match status" value="1"/>
</dbReference>
<evidence type="ECO:0000313" key="9">
    <source>
        <dbReference type="Proteomes" id="UP000001505"/>
    </source>
</evidence>
<dbReference type="InterPro" id="IPR003761">
    <property type="entry name" value="Exonuc_VII_S"/>
</dbReference>
<keyword evidence="9" id="KW-1185">Reference proteome</keyword>
<dbReference type="PANTHER" id="PTHR34137:SF1">
    <property type="entry name" value="EXODEOXYRIBONUCLEASE 7 SMALL SUBUNIT"/>
    <property type="match status" value="1"/>
</dbReference>
<comment type="subcellular location">
    <subcellularLocation>
        <location evidence="6">Cytoplasm</location>
    </subcellularLocation>
</comment>
<dbReference type="NCBIfam" id="TIGR01280">
    <property type="entry name" value="xseB"/>
    <property type="match status" value="1"/>
</dbReference>
<evidence type="ECO:0000256" key="7">
    <source>
        <dbReference type="SAM" id="Coils"/>
    </source>
</evidence>
<dbReference type="PANTHER" id="PTHR34137">
    <property type="entry name" value="EXODEOXYRIBONUCLEASE 7 SMALL SUBUNIT"/>
    <property type="match status" value="1"/>
</dbReference>
<keyword evidence="7" id="KW-0175">Coiled coil</keyword>
<dbReference type="OrthoDB" id="21553at2"/>
<gene>
    <name evidence="6 8" type="primary">xseB</name>
    <name evidence="8" type="ordered locus">wcw_1157</name>
</gene>
<dbReference type="STRING" id="716544.wcw_1157"/>
<evidence type="ECO:0000256" key="3">
    <source>
        <dbReference type="ARBA" id="ARBA00022722"/>
    </source>
</evidence>
<dbReference type="GO" id="GO:0005829">
    <property type="term" value="C:cytosol"/>
    <property type="evidence" value="ECO:0007669"/>
    <property type="project" value="TreeGrafter"/>
</dbReference>
<keyword evidence="5 6" id="KW-0269">Exonuclease</keyword>
<dbReference type="EMBL" id="CP001928">
    <property type="protein sequence ID" value="ADI38514.1"/>
    <property type="molecule type" value="Genomic_DNA"/>
</dbReference>
<comment type="subunit">
    <text evidence="6">Heterooligomer composed of large and small subunits.</text>
</comment>
<sequence>MTKKEPDFEKNFQRLEEILEAMNSGEAGLDKSLKLYEEANDLIIACGKRLNEAEQKIEKLIKQRDGELALSDDGAPAVESFE</sequence>
<comment type="similarity">
    <text evidence="1 6">Belongs to the XseB family.</text>
</comment>
<name>D6YWK3_WADCW</name>
<reference evidence="8 9" key="1">
    <citation type="journal article" date="2010" name="PLoS ONE">
        <title>The Waddlia genome: a window into chlamydial biology.</title>
        <authorList>
            <person name="Bertelli C."/>
            <person name="Collyn F."/>
            <person name="Croxatto A."/>
            <person name="Ruckert C."/>
            <person name="Polkinghorne A."/>
            <person name="Kebbi-Beghdadi C."/>
            <person name="Goesmann A."/>
            <person name="Vaughan L."/>
            <person name="Greub G."/>
        </authorList>
    </citation>
    <scope>NUCLEOTIDE SEQUENCE [LARGE SCALE GENOMIC DNA]</scope>
    <source>
        <strain evidence="9">ATCC VR-1470 / WSU 86-1044</strain>
    </source>
</reference>
<feature type="coiled-coil region" evidence="7">
    <location>
        <begin position="36"/>
        <end position="70"/>
    </location>
</feature>
<dbReference type="InterPro" id="IPR037004">
    <property type="entry name" value="Exonuc_VII_ssu_sf"/>
</dbReference>
<dbReference type="HAMAP" id="MF_00337">
    <property type="entry name" value="Exonuc_7_S"/>
    <property type="match status" value="1"/>
</dbReference>
<evidence type="ECO:0000313" key="8">
    <source>
        <dbReference type="EMBL" id="ADI38514.1"/>
    </source>
</evidence>
<keyword evidence="4 6" id="KW-0378">Hydrolase</keyword>
<accession>D6YWK3</accession>
<dbReference type="GO" id="GO:0008855">
    <property type="term" value="F:exodeoxyribonuclease VII activity"/>
    <property type="evidence" value="ECO:0007669"/>
    <property type="project" value="UniProtKB-UniRule"/>
</dbReference>
<dbReference type="RefSeq" id="WP_013182227.1">
    <property type="nucleotide sequence ID" value="NC_014225.1"/>
</dbReference>
<keyword evidence="2 6" id="KW-0963">Cytoplasm</keyword>
<evidence type="ECO:0000256" key="4">
    <source>
        <dbReference type="ARBA" id="ARBA00022801"/>
    </source>
</evidence>
<evidence type="ECO:0000256" key="6">
    <source>
        <dbReference type="HAMAP-Rule" id="MF_00337"/>
    </source>
</evidence>
<dbReference type="HOGENOM" id="CLU_145918_3_4_0"/>
<dbReference type="AlphaFoldDB" id="D6YWK3"/>
<evidence type="ECO:0000256" key="2">
    <source>
        <dbReference type="ARBA" id="ARBA00022490"/>
    </source>
</evidence>
<dbReference type="Pfam" id="PF02609">
    <property type="entry name" value="Exonuc_VII_S"/>
    <property type="match status" value="1"/>
</dbReference>
<dbReference type="Proteomes" id="UP000001505">
    <property type="component" value="Chromosome"/>
</dbReference>
<dbReference type="GO" id="GO:0009318">
    <property type="term" value="C:exodeoxyribonuclease VII complex"/>
    <property type="evidence" value="ECO:0007669"/>
    <property type="project" value="UniProtKB-UniRule"/>
</dbReference>
<protein>
    <recommendedName>
        <fullName evidence="6">Exodeoxyribonuclease 7 small subunit</fullName>
        <ecNumber evidence="6">3.1.11.6</ecNumber>
    </recommendedName>
    <alternativeName>
        <fullName evidence="6">Exodeoxyribonuclease VII small subunit</fullName>
        <shortName evidence="6">Exonuclease VII small subunit</shortName>
    </alternativeName>
</protein>
<organism evidence="8 9">
    <name type="scientific">Waddlia chondrophila (strain ATCC VR-1470 / WSU 86-1044)</name>
    <dbReference type="NCBI Taxonomy" id="716544"/>
    <lineage>
        <taxon>Bacteria</taxon>
        <taxon>Pseudomonadati</taxon>
        <taxon>Chlamydiota</taxon>
        <taxon>Chlamydiia</taxon>
        <taxon>Parachlamydiales</taxon>
        <taxon>Waddliaceae</taxon>
        <taxon>Waddlia</taxon>
    </lineage>
</organism>
<evidence type="ECO:0000256" key="1">
    <source>
        <dbReference type="ARBA" id="ARBA00009998"/>
    </source>
</evidence>
<dbReference type="KEGG" id="wch:wcw_1157"/>
<dbReference type="eggNOG" id="COG1722">
    <property type="taxonomic scope" value="Bacteria"/>
</dbReference>
<keyword evidence="3 6" id="KW-0540">Nuclease</keyword>
<dbReference type="PIRSF" id="PIRSF006488">
    <property type="entry name" value="Exonuc_VII_S"/>
    <property type="match status" value="1"/>
</dbReference>
<dbReference type="EC" id="3.1.11.6" evidence="6"/>
<dbReference type="GO" id="GO:0006308">
    <property type="term" value="P:DNA catabolic process"/>
    <property type="evidence" value="ECO:0007669"/>
    <property type="project" value="UniProtKB-UniRule"/>
</dbReference>